<dbReference type="AlphaFoldDB" id="L7JZZ1"/>
<name>L7JZZ1_TRAHO</name>
<organism evidence="1 2">
    <name type="scientific">Trachipleistophora hominis</name>
    <name type="common">Microsporidian parasite</name>
    <dbReference type="NCBI Taxonomy" id="72359"/>
    <lineage>
        <taxon>Eukaryota</taxon>
        <taxon>Fungi</taxon>
        <taxon>Fungi incertae sedis</taxon>
        <taxon>Microsporidia</taxon>
        <taxon>Pleistophoridae</taxon>
        <taxon>Trachipleistophora</taxon>
    </lineage>
</organism>
<accession>L7JZZ1</accession>
<sequence length="119" mass="13105">VYSVATAIDCYSVAMDFNVGRSLEISLTLFVAGGVVLRRCVCRDVYKLFARACLYGLATHVWRSLYYIGVRRGCSASPILFTCTSTTCCLEWRQPPCGPGWKRAVIRAAQLMLPAGFPA</sequence>
<dbReference type="VEuPathDB" id="MicrosporidiaDB:THOM_0086"/>
<dbReference type="EMBL" id="JH993806">
    <property type="protein sequence ID" value="ELQ76890.1"/>
    <property type="molecule type" value="Genomic_DNA"/>
</dbReference>
<evidence type="ECO:0000313" key="2">
    <source>
        <dbReference type="Proteomes" id="UP000011185"/>
    </source>
</evidence>
<dbReference type="InParanoid" id="L7JZZ1"/>
<reference evidence="1 2" key="1">
    <citation type="journal article" date="2012" name="PLoS Pathog.">
        <title>The genome of the obligate intracellular parasite Trachipleistophora hominis: new insights into microsporidian genome dynamics and reductive evolution.</title>
        <authorList>
            <person name="Heinz E."/>
            <person name="Williams T.A."/>
            <person name="Nakjang S."/>
            <person name="Noel C.J."/>
            <person name="Swan D.C."/>
            <person name="Goldberg A.V."/>
            <person name="Harris S.R."/>
            <person name="Weinmaier T."/>
            <person name="Markert S."/>
            <person name="Becher D."/>
            <person name="Bernhardt J."/>
            <person name="Dagan T."/>
            <person name="Hacker C."/>
            <person name="Lucocq J.M."/>
            <person name="Schweder T."/>
            <person name="Rattei T."/>
            <person name="Hall N."/>
            <person name="Hirt R.P."/>
            <person name="Embley T.M."/>
        </authorList>
    </citation>
    <scope>NUCLEOTIDE SEQUENCE [LARGE SCALE GENOMIC DNA]</scope>
</reference>
<keyword evidence="2" id="KW-1185">Reference proteome</keyword>
<gene>
    <name evidence="1" type="ORF">THOM_0086</name>
</gene>
<feature type="non-terminal residue" evidence="1">
    <location>
        <position position="1"/>
    </location>
</feature>
<dbReference type="HOGENOM" id="CLU_2067133_0_0_1"/>
<evidence type="ECO:0000313" key="1">
    <source>
        <dbReference type="EMBL" id="ELQ76890.1"/>
    </source>
</evidence>
<protein>
    <submittedName>
        <fullName evidence="1">Uncharacterized protein</fullName>
    </submittedName>
</protein>
<proteinExistence type="predicted"/>
<dbReference type="Proteomes" id="UP000011185">
    <property type="component" value="Unassembled WGS sequence"/>
</dbReference>